<accession>A0ABU2RVX1</accession>
<dbReference type="Proteomes" id="UP001183777">
    <property type="component" value="Unassembled WGS sequence"/>
</dbReference>
<evidence type="ECO:0000313" key="2">
    <source>
        <dbReference type="EMBL" id="MDT0432675.1"/>
    </source>
</evidence>
<keyword evidence="3" id="KW-1185">Reference proteome</keyword>
<protein>
    <submittedName>
        <fullName evidence="2">Uncharacterized protein</fullName>
    </submittedName>
</protein>
<evidence type="ECO:0000313" key="3">
    <source>
        <dbReference type="Proteomes" id="UP001183777"/>
    </source>
</evidence>
<feature type="region of interest" description="Disordered" evidence="1">
    <location>
        <begin position="1"/>
        <end position="23"/>
    </location>
</feature>
<proteinExistence type="predicted"/>
<name>A0ABU2RVX1_9ACTN</name>
<dbReference type="EMBL" id="JAVREX010000026">
    <property type="protein sequence ID" value="MDT0432675.1"/>
    <property type="molecule type" value="Genomic_DNA"/>
</dbReference>
<comment type="caution">
    <text evidence="2">The sequence shown here is derived from an EMBL/GenBank/DDBJ whole genome shotgun (WGS) entry which is preliminary data.</text>
</comment>
<organism evidence="2 3">
    <name type="scientific">Streptomyces salyersiae</name>
    <dbReference type="NCBI Taxonomy" id="3075530"/>
    <lineage>
        <taxon>Bacteria</taxon>
        <taxon>Bacillati</taxon>
        <taxon>Actinomycetota</taxon>
        <taxon>Actinomycetes</taxon>
        <taxon>Kitasatosporales</taxon>
        <taxon>Streptomycetaceae</taxon>
        <taxon>Streptomyces</taxon>
    </lineage>
</organism>
<feature type="compositionally biased region" description="Basic and acidic residues" evidence="1">
    <location>
        <begin position="7"/>
        <end position="16"/>
    </location>
</feature>
<dbReference type="RefSeq" id="WP_200696416.1">
    <property type="nucleotide sequence ID" value="NZ_JAVREX010000026.1"/>
</dbReference>
<sequence length="60" mass="6739">MDQYDSQPRRGHEGTPDHSPTPIYDRLLAEWREAGRHAAEREAAVAPGSVRVFVPAARRT</sequence>
<evidence type="ECO:0000256" key="1">
    <source>
        <dbReference type="SAM" id="MobiDB-lite"/>
    </source>
</evidence>
<reference evidence="3" key="1">
    <citation type="submission" date="2023-07" db="EMBL/GenBank/DDBJ databases">
        <title>30 novel species of actinomycetes from the DSMZ collection.</title>
        <authorList>
            <person name="Nouioui I."/>
        </authorList>
    </citation>
    <scope>NUCLEOTIDE SEQUENCE [LARGE SCALE GENOMIC DNA]</scope>
    <source>
        <strain evidence="3">DSM 41770</strain>
    </source>
</reference>
<gene>
    <name evidence="2" type="ORF">RM649_34310</name>
</gene>